<feature type="region of interest" description="Disordered" evidence="2">
    <location>
        <begin position="182"/>
        <end position="204"/>
    </location>
</feature>
<keyword evidence="1" id="KW-0175">Coiled coil</keyword>
<reference evidence="4 5" key="1">
    <citation type="submission" date="2019-01" db="EMBL/GenBank/DDBJ databases">
        <title>Draft Genome and Complete Hox-Cluster Characterization of the Sterlet Sturgeon (Acipenser ruthenus).</title>
        <authorList>
            <person name="Wei Q."/>
        </authorList>
    </citation>
    <scope>NUCLEOTIDE SEQUENCE [LARGE SCALE GENOMIC DNA]</scope>
    <source>
        <strain evidence="4">WHYD16114868_AA</strain>
        <tissue evidence="4">Blood</tissue>
    </source>
</reference>
<sequence length="262" mass="30484">NVYTVWKSFLEGTVQVSQSRSNICENYKNQISEPAKTLKLLKEQQLKKCIDQLTRIQSELQDTVKDLAKSKKKYFETEQMAHTVREKADIEAKSKLSLFHSRISLQKASVKLKAKRSDCNSKATHARNDYLLTLAAANAHQDRYYQTDLMNTMKVMQDFNQQLFLQENPVFHKAQVFHFQPSDSDMSRQLESETGTTEEHSLNKEARKWATRVAREHKNIIHNQRALEEYDTHGVVPTEQSRIELEQKVEEAKENIRKAEVS</sequence>
<dbReference type="Gene3D" id="1.20.1270.60">
    <property type="entry name" value="Arfaptin homology (AH) domain/BAR domain"/>
    <property type="match status" value="1"/>
</dbReference>
<dbReference type="GO" id="GO:0007274">
    <property type="term" value="P:neuromuscular synaptic transmission"/>
    <property type="evidence" value="ECO:0007669"/>
    <property type="project" value="TreeGrafter"/>
</dbReference>
<evidence type="ECO:0000256" key="2">
    <source>
        <dbReference type="SAM" id="MobiDB-lite"/>
    </source>
</evidence>
<protein>
    <submittedName>
        <fullName evidence="4">F-BAR and double SH3 domains protein 2</fullName>
    </submittedName>
</protein>
<gene>
    <name evidence="4" type="ORF">EOD39_16078</name>
</gene>
<dbReference type="PROSITE" id="PS51741">
    <property type="entry name" value="F_BAR"/>
    <property type="match status" value="1"/>
</dbReference>
<organism evidence="4 5">
    <name type="scientific">Acipenser ruthenus</name>
    <name type="common">Sterlet sturgeon</name>
    <dbReference type="NCBI Taxonomy" id="7906"/>
    <lineage>
        <taxon>Eukaryota</taxon>
        <taxon>Metazoa</taxon>
        <taxon>Chordata</taxon>
        <taxon>Craniata</taxon>
        <taxon>Vertebrata</taxon>
        <taxon>Euteleostomi</taxon>
        <taxon>Actinopterygii</taxon>
        <taxon>Chondrostei</taxon>
        <taxon>Acipenseriformes</taxon>
        <taxon>Acipenseridae</taxon>
        <taxon>Acipenser</taxon>
    </lineage>
</organism>
<evidence type="ECO:0000259" key="3">
    <source>
        <dbReference type="PROSITE" id="PS51741"/>
    </source>
</evidence>
<dbReference type="PANTHER" id="PTHR15735">
    <property type="entry name" value="FCH AND DOUBLE SH3 DOMAINS PROTEIN"/>
    <property type="match status" value="1"/>
</dbReference>
<evidence type="ECO:0000256" key="1">
    <source>
        <dbReference type="PROSITE-ProRule" id="PRU01077"/>
    </source>
</evidence>
<evidence type="ECO:0000313" key="5">
    <source>
        <dbReference type="Proteomes" id="UP000289886"/>
    </source>
</evidence>
<dbReference type="InterPro" id="IPR031160">
    <property type="entry name" value="F_BAR_dom"/>
</dbReference>
<dbReference type="GO" id="GO:0030833">
    <property type="term" value="P:regulation of actin filament polymerization"/>
    <property type="evidence" value="ECO:0007669"/>
    <property type="project" value="TreeGrafter"/>
</dbReference>
<dbReference type="AlphaFoldDB" id="A0A444UAV3"/>
<dbReference type="InterPro" id="IPR027267">
    <property type="entry name" value="AH/BAR_dom_sf"/>
</dbReference>
<dbReference type="SUPFAM" id="SSF103657">
    <property type="entry name" value="BAR/IMD domain-like"/>
    <property type="match status" value="1"/>
</dbReference>
<dbReference type="EMBL" id="SCEB01214920">
    <property type="protein sequence ID" value="RXM32292.1"/>
    <property type="molecule type" value="Genomic_DNA"/>
</dbReference>
<dbReference type="Proteomes" id="UP000289886">
    <property type="component" value="Unassembled WGS sequence"/>
</dbReference>
<feature type="domain" description="F-BAR" evidence="3">
    <location>
        <begin position="1"/>
        <end position="212"/>
    </location>
</feature>
<proteinExistence type="predicted"/>
<keyword evidence="5" id="KW-1185">Reference proteome</keyword>
<dbReference type="GO" id="GO:0055037">
    <property type="term" value="C:recycling endosome"/>
    <property type="evidence" value="ECO:0007669"/>
    <property type="project" value="TreeGrafter"/>
</dbReference>
<dbReference type="PANTHER" id="PTHR15735:SF11">
    <property type="entry name" value="F-BAR AND DOUBLE SH3 DOMAINS PROTEIN 2"/>
    <property type="match status" value="1"/>
</dbReference>
<dbReference type="GO" id="GO:0031594">
    <property type="term" value="C:neuromuscular junction"/>
    <property type="evidence" value="ECO:0007669"/>
    <property type="project" value="TreeGrafter"/>
</dbReference>
<accession>A0A444UAV3</accession>
<evidence type="ECO:0000313" key="4">
    <source>
        <dbReference type="EMBL" id="RXM32292.1"/>
    </source>
</evidence>
<comment type="caution">
    <text evidence="4">The sequence shown here is derived from an EMBL/GenBank/DDBJ whole genome shotgun (WGS) entry which is preliminary data.</text>
</comment>
<feature type="compositionally biased region" description="Basic and acidic residues" evidence="2">
    <location>
        <begin position="185"/>
        <end position="204"/>
    </location>
</feature>
<feature type="non-terminal residue" evidence="4">
    <location>
        <position position="1"/>
    </location>
</feature>
<name>A0A444UAV3_ACIRT</name>